<evidence type="ECO:0000313" key="2">
    <source>
        <dbReference type="Proteomes" id="UP000822184"/>
    </source>
</evidence>
<comment type="caution">
    <text evidence="1">The sequence shown here is derived from an EMBL/GenBank/DDBJ whole genome shotgun (WGS) entry which is preliminary data.</text>
</comment>
<dbReference type="EMBL" id="JABTDW010000001">
    <property type="protein sequence ID" value="NSB14189.1"/>
    <property type="molecule type" value="Genomic_DNA"/>
</dbReference>
<reference evidence="1" key="1">
    <citation type="submission" date="2020-06" db="EMBL/GenBank/DDBJ databases">
        <title>Genomic insights into acetone-butanol-ethanol (ABE) fermentation by sequencing solventogenic clostridia strains.</title>
        <authorList>
            <person name="Brown S."/>
        </authorList>
    </citation>
    <scope>NUCLEOTIDE SEQUENCE</scope>
    <source>
        <strain evidence="1">DJ123</strain>
    </source>
</reference>
<sequence length="30" mass="3333">MDGCEDFKRFFKGLTDRPKKGGSLSKLATV</sequence>
<protein>
    <submittedName>
        <fullName evidence="1">Uncharacterized protein</fullName>
    </submittedName>
</protein>
<dbReference type="AlphaFoldDB" id="A0AAE5LQ34"/>
<accession>A0AAE5LQ34</accession>
<dbReference type="Proteomes" id="UP000822184">
    <property type="component" value="Unassembled WGS sequence"/>
</dbReference>
<evidence type="ECO:0000313" key="1">
    <source>
        <dbReference type="EMBL" id="NSB14189.1"/>
    </source>
</evidence>
<name>A0AAE5LQ34_CLOBE</name>
<gene>
    <name evidence="1" type="ORF">BCD95_002448</name>
</gene>
<proteinExistence type="predicted"/>
<organism evidence="1 2">
    <name type="scientific">Clostridium beijerinckii</name>
    <name type="common">Clostridium MP</name>
    <dbReference type="NCBI Taxonomy" id="1520"/>
    <lineage>
        <taxon>Bacteria</taxon>
        <taxon>Bacillati</taxon>
        <taxon>Bacillota</taxon>
        <taxon>Clostridia</taxon>
        <taxon>Eubacteriales</taxon>
        <taxon>Clostridiaceae</taxon>
        <taxon>Clostridium</taxon>
    </lineage>
</organism>